<gene>
    <name evidence="1" type="ORF">KFK09_019342</name>
</gene>
<dbReference type="PANTHER" id="PTHR33881">
    <property type="entry name" value="NEUROGENIC LOCUS NOTCH-LIKE PROTEIN"/>
    <property type="match status" value="1"/>
</dbReference>
<name>A0A8T3AP95_DENNO</name>
<accession>A0A8T3AP95</accession>
<protein>
    <submittedName>
        <fullName evidence="1">Uncharacterized protein</fullName>
    </submittedName>
</protein>
<dbReference type="PANTHER" id="PTHR33881:SF17">
    <property type="entry name" value="EGF-LIKE DOMAIN-CONTAINING PROTEIN"/>
    <property type="match status" value="1"/>
</dbReference>
<reference evidence="1" key="1">
    <citation type="journal article" date="2022" name="Front. Genet.">
        <title>Chromosome-Scale Assembly of the Dendrobium nobile Genome Provides Insights Into the Molecular Mechanism of the Biosynthesis of the Medicinal Active Ingredient of Dendrobium.</title>
        <authorList>
            <person name="Xu Q."/>
            <person name="Niu S.-C."/>
            <person name="Li K.-L."/>
            <person name="Zheng P.-J."/>
            <person name="Zhang X.-J."/>
            <person name="Jia Y."/>
            <person name="Liu Y."/>
            <person name="Niu Y.-X."/>
            <person name="Yu L.-H."/>
            <person name="Chen D.-F."/>
            <person name="Zhang G.-Q."/>
        </authorList>
    </citation>
    <scope>NUCLEOTIDE SEQUENCE</scope>
    <source>
        <tissue evidence="1">Leaf</tissue>
    </source>
</reference>
<sequence>MIREGIPKKIEAPKFQNLFLVVVTELIREEGDGSGIKNKVVGEKFGHYAKIINENGRIGDMNAVRNCESRERNLAFPSLAGNEDVTTKDPSGNGLQNVWLKKPHRRITESDWDFGCSLSKDGLTVKLCEEKVLENTRKLQNALVVKDKTTNSNTNTKEEIIAVNKTSNKFVVLKEVTDEGNLICNEEAKKDSIELEVMGQDIDGISGASEVEKRGGRTFRFTQGPREMKSFLVNNDLHEMGVIGPKFTWCNNKVGSGRILERLDRKNANWMFKIKDENGTETEESSSIVEVFMDFFNNKWKERRSSLIGWPTVNCSLNENDRDLLNKELSLNELEMVVFQAGESVSPDDMLNFFYAKASKVKEIKVVLSDFCCWIGQNINVEKSAVLFGKNVKKKTRRSIERTMGFKRVKEIKYLGVKIALRRMVAADLYFLIEKSLKAIGVWGSKLLSIAGKFLLRRIQNLFEYPRGYGETKDIEHLMLCFYLLYEGWKIGTLGTNQSLRLSDRWYPPSNWIKINVDASLLQSYKAGMGGVIRDSKGRFLLGYGKSCIQWDISMLELMAVESIKEVLKDRMLEYQDDEDICGKVECGKGTCKSPAANMGGFVCECDRGWSQLHFGNHFRFLPCNIPDCDFNFSCYNVSFDQSMPPFPNSSTTGNNIFDPCFWSYCGDGDCERISPFAHKCVCKEGFSNLLNISSFPCIKECVLVADCDNLGISLTNTTSSSPKLAANHAEG</sequence>
<evidence type="ECO:0000313" key="2">
    <source>
        <dbReference type="Proteomes" id="UP000829196"/>
    </source>
</evidence>
<dbReference type="EMBL" id="JAGYWB010000014">
    <property type="protein sequence ID" value="KAI0498456.1"/>
    <property type="molecule type" value="Genomic_DNA"/>
</dbReference>
<keyword evidence="2" id="KW-1185">Reference proteome</keyword>
<organism evidence="1 2">
    <name type="scientific">Dendrobium nobile</name>
    <name type="common">Orchid</name>
    <dbReference type="NCBI Taxonomy" id="94219"/>
    <lineage>
        <taxon>Eukaryota</taxon>
        <taxon>Viridiplantae</taxon>
        <taxon>Streptophyta</taxon>
        <taxon>Embryophyta</taxon>
        <taxon>Tracheophyta</taxon>
        <taxon>Spermatophyta</taxon>
        <taxon>Magnoliopsida</taxon>
        <taxon>Liliopsida</taxon>
        <taxon>Asparagales</taxon>
        <taxon>Orchidaceae</taxon>
        <taxon>Epidendroideae</taxon>
        <taxon>Malaxideae</taxon>
        <taxon>Dendrobiinae</taxon>
        <taxon>Dendrobium</taxon>
    </lineage>
</organism>
<proteinExistence type="predicted"/>
<dbReference type="AlphaFoldDB" id="A0A8T3AP95"/>
<comment type="caution">
    <text evidence="1">The sequence shown here is derived from an EMBL/GenBank/DDBJ whole genome shotgun (WGS) entry which is preliminary data.</text>
</comment>
<evidence type="ECO:0000313" key="1">
    <source>
        <dbReference type="EMBL" id="KAI0498456.1"/>
    </source>
</evidence>
<dbReference type="OrthoDB" id="1914642at2759"/>
<dbReference type="Proteomes" id="UP000829196">
    <property type="component" value="Unassembled WGS sequence"/>
</dbReference>